<evidence type="ECO:0000313" key="3">
    <source>
        <dbReference type="Proteomes" id="UP000094801"/>
    </source>
</evidence>
<dbReference type="Pfam" id="PF03194">
    <property type="entry name" value="LUC7"/>
    <property type="match status" value="1"/>
</dbReference>
<name>A0A1E4T4Y0_9ASCO</name>
<comment type="similarity">
    <text evidence="1">Belongs to the Luc7 family.</text>
</comment>
<dbReference type="AlphaFoldDB" id="A0A1E4T4Y0"/>
<dbReference type="GO" id="GO:0003729">
    <property type="term" value="F:mRNA binding"/>
    <property type="evidence" value="ECO:0007669"/>
    <property type="project" value="InterPro"/>
</dbReference>
<dbReference type="GO" id="GO:0006376">
    <property type="term" value="P:mRNA splice site recognition"/>
    <property type="evidence" value="ECO:0007669"/>
    <property type="project" value="InterPro"/>
</dbReference>
<dbReference type="Proteomes" id="UP000094801">
    <property type="component" value="Unassembled WGS sequence"/>
</dbReference>
<organism evidence="2 3">
    <name type="scientific">[Candida] arabinofermentans NRRL YB-2248</name>
    <dbReference type="NCBI Taxonomy" id="983967"/>
    <lineage>
        <taxon>Eukaryota</taxon>
        <taxon>Fungi</taxon>
        <taxon>Dikarya</taxon>
        <taxon>Ascomycota</taxon>
        <taxon>Saccharomycotina</taxon>
        <taxon>Pichiomycetes</taxon>
        <taxon>Pichiales</taxon>
        <taxon>Pichiaceae</taxon>
        <taxon>Ogataea</taxon>
        <taxon>Ogataea/Candida clade</taxon>
    </lineage>
</organism>
<evidence type="ECO:0000256" key="1">
    <source>
        <dbReference type="ARBA" id="ARBA00005655"/>
    </source>
</evidence>
<dbReference type="STRING" id="983967.A0A1E4T4Y0"/>
<dbReference type="InterPro" id="IPR004882">
    <property type="entry name" value="Luc7-rel"/>
</dbReference>
<keyword evidence="3" id="KW-1185">Reference proteome</keyword>
<dbReference type="PANTHER" id="PTHR12375">
    <property type="entry name" value="RNA-BINDING PROTEIN LUC7-RELATED"/>
    <property type="match status" value="1"/>
</dbReference>
<dbReference type="GO" id="GO:0005685">
    <property type="term" value="C:U1 snRNP"/>
    <property type="evidence" value="ECO:0007669"/>
    <property type="project" value="InterPro"/>
</dbReference>
<evidence type="ECO:0000313" key="2">
    <source>
        <dbReference type="EMBL" id="ODV86782.1"/>
    </source>
</evidence>
<accession>A0A1E4T4Y0</accession>
<reference evidence="3" key="1">
    <citation type="submission" date="2016-04" db="EMBL/GenBank/DDBJ databases">
        <title>Comparative genomics of biotechnologically important yeasts.</title>
        <authorList>
            <consortium name="DOE Joint Genome Institute"/>
            <person name="Riley R."/>
            <person name="Haridas S."/>
            <person name="Wolfe K.H."/>
            <person name="Lopes M.R."/>
            <person name="Hittinger C.T."/>
            <person name="Goker M."/>
            <person name="Salamov A."/>
            <person name="Wisecaver J."/>
            <person name="Long T.M."/>
            <person name="Aerts A.L."/>
            <person name="Barry K."/>
            <person name="Choi C."/>
            <person name="Clum A."/>
            <person name="Coughlan A.Y."/>
            <person name="Deshpande S."/>
            <person name="Douglass A.P."/>
            <person name="Hanson S.J."/>
            <person name="Klenk H.-P."/>
            <person name="Labutti K."/>
            <person name="Lapidus A."/>
            <person name="Lindquist E."/>
            <person name="Lipzen A."/>
            <person name="Meier-Kolthoff J.P."/>
            <person name="Ohm R.A."/>
            <person name="Otillar R.P."/>
            <person name="Pangilinan J."/>
            <person name="Peng Y."/>
            <person name="Rokas A."/>
            <person name="Rosa C.A."/>
            <person name="Scheuner C."/>
            <person name="Sibirny A.A."/>
            <person name="Slot J.C."/>
            <person name="Stielow J.B."/>
            <person name="Sun H."/>
            <person name="Kurtzman C.P."/>
            <person name="Blackwell M."/>
            <person name="Grigoriev I.V."/>
            <person name="Jeffries T.W."/>
        </authorList>
    </citation>
    <scope>NUCLEOTIDE SEQUENCE [LARGE SCALE GENOMIC DNA]</scope>
    <source>
        <strain evidence="3">NRRL YB-2248</strain>
    </source>
</reference>
<proteinExistence type="inferred from homology"/>
<dbReference type="EMBL" id="KV453849">
    <property type="protein sequence ID" value="ODV86782.1"/>
    <property type="molecule type" value="Genomic_DNA"/>
</dbReference>
<sequence>MAAYEQRKLLEELMGPELMVHLPQDYQSSFEASSNNRNQITDPLILDSPKICKSFLVGKCPYDLFMGTKEDFGKCPKLHLEKHKDLYETSKRNNIPMPRSNFEIDYFQDLEGFVGECNRKIRIAEKRLDFTREEQQRLGDVSRDLDELDTKIGIMAQEIRLLTDKQELEKAIYQDRQLQFVIMDRDRLSKIYRGLLENINQKAQQKLQVCVSCGAYLSTLDNDKRLVDHFVGKIHMGYVEMRNSLKELKAKLESNGVNTNFAATNSRGPYPGSYR</sequence>
<dbReference type="OrthoDB" id="153872at2759"/>
<protein>
    <submittedName>
        <fullName evidence="2">Uncharacterized protein</fullName>
    </submittedName>
</protein>
<gene>
    <name evidence="2" type="ORF">CANARDRAFT_6351</name>
</gene>